<sequence length="105" mass="11511">MPTRYSQTRIRRVAAIRGKLDKTSRGHRLVVTRSNKFVYAQLIDLKTGNTVAGVKNTDAVAAGKQIAEKAKKLKIIEVALDRGGYKYHGKVKLLATAAREGGLSF</sequence>
<protein>
    <recommendedName>
        <fullName evidence="6">50S ribosomal protein L18</fullName>
    </recommendedName>
</protein>
<dbReference type="GO" id="GO:0006412">
    <property type="term" value="P:translation"/>
    <property type="evidence" value="ECO:0007669"/>
    <property type="project" value="InterPro"/>
</dbReference>
<dbReference type="EMBL" id="MEXR01000035">
    <property type="protein sequence ID" value="OGD09271.1"/>
    <property type="molecule type" value="Genomic_DNA"/>
</dbReference>
<dbReference type="InterPro" id="IPR057268">
    <property type="entry name" value="Ribosomal_L18"/>
</dbReference>
<dbReference type="PANTHER" id="PTHR12899">
    <property type="entry name" value="39S RIBOSOMAL PROTEIN L18, MITOCHONDRIAL"/>
    <property type="match status" value="1"/>
</dbReference>
<dbReference type="SUPFAM" id="SSF53137">
    <property type="entry name" value="Translational machinery components"/>
    <property type="match status" value="1"/>
</dbReference>
<comment type="caution">
    <text evidence="4">The sequence shown here is derived from an EMBL/GenBank/DDBJ whole genome shotgun (WGS) entry which is preliminary data.</text>
</comment>
<evidence type="ECO:0000256" key="1">
    <source>
        <dbReference type="ARBA" id="ARBA00007116"/>
    </source>
</evidence>
<keyword evidence="3" id="KW-0687">Ribonucleoprotein</keyword>
<dbReference type="InterPro" id="IPR005484">
    <property type="entry name" value="Ribosomal_uL18_bac/plant/anim"/>
</dbReference>
<accession>A0A1F4ZSC6</accession>
<evidence type="ECO:0000313" key="5">
    <source>
        <dbReference type="Proteomes" id="UP000176424"/>
    </source>
</evidence>
<dbReference type="GO" id="GO:0022625">
    <property type="term" value="C:cytosolic large ribosomal subunit"/>
    <property type="evidence" value="ECO:0007669"/>
    <property type="project" value="TreeGrafter"/>
</dbReference>
<evidence type="ECO:0000256" key="3">
    <source>
        <dbReference type="ARBA" id="ARBA00023274"/>
    </source>
</evidence>
<dbReference type="GO" id="GO:0003735">
    <property type="term" value="F:structural constituent of ribosome"/>
    <property type="evidence" value="ECO:0007669"/>
    <property type="project" value="InterPro"/>
</dbReference>
<dbReference type="AlphaFoldDB" id="A0A1F4ZSC6"/>
<proteinExistence type="inferred from homology"/>
<dbReference type="Gene3D" id="3.30.420.100">
    <property type="match status" value="1"/>
</dbReference>
<evidence type="ECO:0000256" key="2">
    <source>
        <dbReference type="ARBA" id="ARBA00022980"/>
    </source>
</evidence>
<dbReference type="CDD" id="cd00432">
    <property type="entry name" value="Ribosomal_L18_L5e"/>
    <property type="match status" value="1"/>
</dbReference>
<dbReference type="PANTHER" id="PTHR12899:SF3">
    <property type="entry name" value="LARGE RIBOSOMAL SUBUNIT PROTEIN UL18M"/>
    <property type="match status" value="1"/>
</dbReference>
<reference evidence="4 5" key="1">
    <citation type="journal article" date="2016" name="Nat. Commun.">
        <title>Thousands of microbial genomes shed light on interconnected biogeochemical processes in an aquifer system.</title>
        <authorList>
            <person name="Anantharaman K."/>
            <person name="Brown C.T."/>
            <person name="Hug L.A."/>
            <person name="Sharon I."/>
            <person name="Castelle C.J."/>
            <person name="Probst A.J."/>
            <person name="Thomas B.C."/>
            <person name="Singh A."/>
            <person name="Wilkins M.J."/>
            <person name="Karaoz U."/>
            <person name="Brodie E.L."/>
            <person name="Williams K.H."/>
            <person name="Hubbard S.S."/>
            <person name="Banfield J.F."/>
        </authorList>
    </citation>
    <scope>NUCLEOTIDE SEQUENCE [LARGE SCALE GENOMIC DNA]</scope>
</reference>
<dbReference type="STRING" id="1797263.A2397_02965"/>
<gene>
    <name evidence="4" type="ORF">A2397_02965</name>
</gene>
<keyword evidence="2" id="KW-0689">Ribosomal protein</keyword>
<organism evidence="4 5">
    <name type="scientific">Candidatus Amesbacteria bacterium RIFOXYB1_FULL_44_23</name>
    <dbReference type="NCBI Taxonomy" id="1797263"/>
    <lineage>
        <taxon>Bacteria</taxon>
        <taxon>Candidatus Amesiibacteriota</taxon>
    </lineage>
</organism>
<dbReference type="Proteomes" id="UP000176424">
    <property type="component" value="Unassembled WGS sequence"/>
</dbReference>
<evidence type="ECO:0008006" key="6">
    <source>
        <dbReference type="Google" id="ProtNLM"/>
    </source>
</evidence>
<comment type="similarity">
    <text evidence="1">Belongs to the universal ribosomal protein uL18 family.</text>
</comment>
<dbReference type="Pfam" id="PF00861">
    <property type="entry name" value="Ribosomal_L18p"/>
    <property type="match status" value="1"/>
</dbReference>
<evidence type="ECO:0000313" key="4">
    <source>
        <dbReference type="EMBL" id="OGD09271.1"/>
    </source>
</evidence>
<dbReference type="GO" id="GO:0008097">
    <property type="term" value="F:5S rRNA binding"/>
    <property type="evidence" value="ECO:0007669"/>
    <property type="project" value="TreeGrafter"/>
</dbReference>
<name>A0A1F4ZSC6_9BACT</name>